<evidence type="ECO:0000313" key="3">
    <source>
        <dbReference type="Proteomes" id="UP000289238"/>
    </source>
</evidence>
<dbReference type="RefSeq" id="WP_164916340.1">
    <property type="nucleotide sequence ID" value="NZ_QOVM01000006.1"/>
</dbReference>
<evidence type="ECO:0000313" key="2">
    <source>
        <dbReference type="EMBL" id="RXG21173.1"/>
    </source>
</evidence>
<name>A0A4Q0P3N8_9FLAO</name>
<reference evidence="2 3" key="1">
    <citation type="submission" date="2018-07" db="EMBL/GenBank/DDBJ databases">
        <title>Leeuwenhoekiella genomics.</title>
        <authorList>
            <person name="Tahon G."/>
            <person name="Willems A."/>
        </authorList>
    </citation>
    <scope>NUCLEOTIDE SEQUENCE [LARGE SCALE GENOMIC DNA]</scope>
    <source>
        <strain evidence="2 3">LMG 22550</strain>
    </source>
</reference>
<dbReference type="EMBL" id="QOVM01000006">
    <property type="protein sequence ID" value="RXG21173.1"/>
    <property type="molecule type" value="Genomic_DNA"/>
</dbReference>
<dbReference type="PROSITE" id="PS51257">
    <property type="entry name" value="PROKAR_LIPOPROTEIN"/>
    <property type="match status" value="1"/>
</dbReference>
<sequence>MRKLMLLGVLAASTLISCDDTRKVLHDQYLEFVMHTDSLDVVHDAMSVRHDALKTDTRTLSQKLKDVEETDSIAIADLAKHQVLLKQQATSLSKLKKLIESHADVKTYFMSDSISVEDMEAQLLEMEANNSDIAARLTKIKAELKMIEKEQESLKKPETH</sequence>
<keyword evidence="3" id="KW-1185">Reference proteome</keyword>
<feature type="coiled-coil region" evidence="1">
    <location>
        <begin position="116"/>
        <end position="150"/>
    </location>
</feature>
<dbReference type="Proteomes" id="UP000289238">
    <property type="component" value="Unassembled WGS sequence"/>
</dbReference>
<dbReference type="AlphaFoldDB" id="A0A4Q0P3N8"/>
<gene>
    <name evidence="2" type="ORF">DSM00_2690</name>
</gene>
<protein>
    <submittedName>
        <fullName evidence="2">Uncharacterized protein</fullName>
    </submittedName>
</protein>
<organism evidence="2 3">
    <name type="scientific">Leeuwenhoekiella aequorea</name>
    <dbReference type="NCBI Taxonomy" id="283736"/>
    <lineage>
        <taxon>Bacteria</taxon>
        <taxon>Pseudomonadati</taxon>
        <taxon>Bacteroidota</taxon>
        <taxon>Flavobacteriia</taxon>
        <taxon>Flavobacteriales</taxon>
        <taxon>Flavobacteriaceae</taxon>
        <taxon>Leeuwenhoekiella</taxon>
    </lineage>
</organism>
<accession>A0A4Q0P3N8</accession>
<evidence type="ECO:0000256" key="1">
    <source>
        <dbReference type="SAM" id="Coils"/>
    </source>
</evidence>
<comment type="caution">
    <text evidence="2">The sequence shown here is derived from an EMBL/GenBank/DDBJ whole genome shotgun (WGS) entry which is preliminary data.</text>
</comment>
<proteinExistence type="predicted"/>
<keyword evidence="1" id="KW-0175">Coiled coil</keyword>